<dbReference type="EMBL" id="CAJGYO010000006">
    <property type="protein sequence ID" value="CAD6236175.1"/>
    <property type="molecule type" value="Genomic_DNA"/>
</dbReference>
<feature type="region of interest" description="Disordered" evidence="1">
    <location>
        <begin position="1"/>
        <end position="29"/>
    </location>
</feature>
<evidence type="ECO:0000313" key="3">
    <source>
        <dbReference type="EMBL" id="CAD6236175.1"/>
    </source>
</evidence>
<feature type="compositionally biased region" description="Basic and acidic residues" evidence="1">
    <location>
        <begin position="20"/>
        <end position="29"/>
    </location>
</feature>
<dbReference type="OrthoDB" id="1925573at2759"/>
<dbReference type="SUPFAM" id="SSF53098">
    <property type="entry name" value="Ribonuclease H-like"/>
    <property type="match status" value="1"/>
</dbReference>
<evidence type="ECO:0000313" key="4">
    <source>
        <dbReference type="Proteomes" id="UP000604825"/>
    </source>
</evidence>
<reference evidence="3" key="1">
    <citation type="submission" date="2020-10" db="EMBL/GenBank/DDBJ databases">
        <authorList>
            <person name="Han B."/>
            <person name="Lu T."/>
            <person name="Zhao Q."/>
            <person name="Huang X."/>
            <person name="Zhao Y."/>
        </authorList>
    </citation>
    <scope>NUCLEOTIDE SEQUENCE</scope>
</reference>
<dbReference type="Proteomes" id="UP000604825">
    <property type="component" value="Unassembled WGS sequence"/>
</dbReference>
<proteinExistence type="predicted"/>
<organism evidence="3 4">
    <name type="scientific">Miscanthus lutarioriparius</name>
    <dbReference type="NCBI Taxonomy" id="422564"/>
    <lineage>
        <taxon>Eukaryota</taxon>
        <taxon>Viridiplantae</taxon>
        <taxon>Streptophyta</taxon>
        <taxon>Embryophyta</taxon>
        <taxon>Tracheophyta</taxon>
        <taxon>Spermatophyta</taxon>
        <taxon>Magnoliopsida</taxon>
        <taxon>Liliopsida</taxon>
        <taxon>Poales</taxon>
        <taxon>Poaceae</taxon>
        <taxon>PACMAD clade</taxon>
        <taxon>Panicoideae</taxon>
        <taxon>Andropogonodae</taxon>
        <taxon>Andropogoneae</taxon>
        <taxon>Saccharinae</taxon>
        <taxon>Miscanthus</taxon>
    </lineage>
</organism>
<evidence type="ECO:0000256" key="1">
    <source>
        <dbReference type="SAM" id="MobiDB-lite"/>
    </source>
</evidence>
<protein>
    <recommendedName>
        <fullName evidence="2">HAT C-terminal dimerisation domain-containing protein</fullName>
    </recommendedName>
</protein>
<accession>A0A811P5C4</accession>
<dbReference type="InterPro" id="IPR008906">
    <property type="entry name" value="HATC_C_dom"/>
</dbReference>
<dbReference type="AlphaFoldDB" id="A0A811P5C4"/>
<name>A0A811P5C4_9POAL</name>
<keyword evidence="4" id="KW-1185">Reference proteome</keyword>
<comment type="caution">
    <text evidence="3">The sequence shown here is derived from an EMBL/GenBank/DDBJ whole genome shotgun (WGS) entry which is preliminary data.</text>
</comment>
<evidence type="ECO:0000259" key="2">
    <source>
        <dbReference type="Pfam" id="PF05699"/>
    </source>
</evidence>
<gene>
    <name evidence="3" type="ORF">NCGR_LOCUS24166</name>
</gene>
<dbReference type="InterPro" id="IPR012337">
    <property type="entry name" value="RNaseH-like_sf"/>
</dbReference>
<sequence length="217" mass="24848">MKKKSKASKKRPSTEAVDGSETRIRQGRADNCEGEYKSKEYIAEKLRAIIDEVGRQNVVSQMRMTCFKKFFRIPQELAKVKEEYSRFSSCSEEFNDSDSIHDRWTVSPMTWWTNHGQSVPLLMSLTIKLLSQPASSSCCERNWSTYSFIHSVKRNALTPERAEDLVFVHSNLRHLSRTDAYKTGETRMWDIGGDSFDSLSGVGLLEVADLSIDLLYN</sequence>
<feature type="domain" description="HAT C-terminal dimerisation" evidence="2">
    <location>
        <begin position="100"/>
        <end position="172"/>
    </location>
</feature>
<dbReference type="GO" id="GO:0046983">
    <property type="term" value="F:protein dimerization activity"/>
    <property type="evidence" value="ECO:0007669"/>
    <property type="project" value="InterPro"/>
</dbReference>
<dbReference type="Pfam" id="PF05699">
    <property type="entry name" value="Dimer_Tnp_hAT"/>
    <property type="match status" value="1"/>
</dbReference>
<feature type="compositionally biased region" description="Basic residues" evidence="1">
    <location>
        <begin position="1"/>
        <end position="11"/>
    </location>
</feature>